<protein>
    <submittedName>
        <fullName evidence="2">Uncharacterized protein</fullName>
    </submittedName>
</protein>
<organism evidence="2">
    <name type="scientific">Tanacetum cinerariifolium</name>
    <name type="common">Dalmatian daisy</name>
    <name type="synonym">Chrysanthemum cinerariifolium</name>
    <dbReference type="NCBI Taxonomy" id="118510"/>
    <lineage>
        <taxon>Eukaryota</taxon>
        <taxon>Viridiplantae</taxon>
        <taxon>Streptophyta</taxon>
        <taxon>Embryophyta</taxon>
        <taxon>Tracheophyta</taxon>
        <taxon>Spermatophyta</taxon>
        <taxon>Magnoliopsida</taxon>
        <taxon>eudicotyledons</taxon>
        <taxon>Gunneridae</taxon>
        <taxon>Pentapetalae</taxon>
        <taxon>asterids</taxon>
        <taxon>campanulids</taxon>
        <taxon>Asterales</taxon>
        <taxon>Asteraceae</taxon>
        <taxon>Asteroideae</taxon>
        <taxon>Anthemideae</taxon>
        <taxon>Anthemidinae</taxon>
        <taxon>Tanacetum</taxon>
    </lineage>
</organism>
<feature type="compositionally biased region" description="Polar residues" evidence="1">
    <location>
        <begin position="1"/>
        <end position="22"/>
    </location>
</feature>
<gene>
    <name evidence="2" type="ORF">Tci_928299</name>
</gene>
<name>A0A699XD41_TANCI</name>
<evidence type="ECO:0000313" key="2">
    <source>
        <dbReference type="EMBL" id="GFD56330.1"/>
    </source>
</evidence>
<evidence type="ECO:0000256" key="1">
    <source>
        <dbReference type="SAM" id="MobiDB-lite"/>
    </source>
</evidence>
<proteinExistence type="predicted"/>
<comment type="caution">
    <text evidence="2">The sequence shown here is derived from an EMBL/GenBank/DDBJ whole genome shotgun (WGS) entry which is preliminary data.</text>
</comment>
<reference evidence="2" key="1">
    <citation type="journal article" date="2019" name="Sci. Rep.">
        <title>Draft genome of Tanacetum cinerariifolium, the natural source of mosquito coil.</title>
        <authorList>
            <person name="Yamashiro T."/>
            <person name="Shiraishi A."/>
            <person name="Satake H."/>
            <person name="Nakayama K."/>
        </authorList>
    </citation>
    <scope>NUCLEOTIDE SEQUENCE</scope>
</reference>
<feature type="compositionally biased region" description="Low complexity" evidence="1">
    <location>
        <begin position="32"/>
        <end position="51"/>
    </location>
</feature>
<dbReference type="EMBL" id="BKCJ011828243">
    <property type="protein sequence ID" value="GFD56330.1"/>
    <property type="molecule type" value="Genomic_DNA"/>
</dbReference>
<accession>A0A699XD41</accession>
<feature type="region of interest" description="Disordered" evidence="1">
    <location>
        <begin position="1"/>
        <end position="61"/>
    </location>
</feature>
<dbReference type="AlphaFoldDB" id="A0A699XD41"/>
<sequence>ARRNPRYQQGRAQTSSQGSSLGHAQKRARATQRGPPGAAAGVAASKQRAAVRASEPRPSGCSPLVAFLCAYLLPLCEA</sequence>
<feature type="non-terminal residue" evidence="2">
    <location>
        <position position="1"/>
    </location>
</feature>